<dbReference type="InterPro" id="IPR000462">
    <property type="entry name" value="CDP-OH_P_trans"/>
</dbReference>
<dbReference type="Gene3D" id="1.20.120.1760">
    <property type="match status" value="1"/>
</dbReference>
<proteinExistence type="predicted"/>
<dbReference type="EMBL" id="DRBW01000146">
    <property type="protein sequence ID" value="HDM90278.1"/>
    <property type="molecule type" value="Genomic_DNA"/>
</dbReference>
<dbReference type="InterPro" id="IPR043130">
    <property type="entry name" value="CDP-OH_PTrfase_TM_dom"/>
</dbReference>
<name>A0A7C0XD42_UNCW3</name>
<feature type="transmembrane region" description="Helical" evidence="1">
    <location>
        <begin position="100"/>
        <end position="127"/>
    </location>
</feature>
<sequence>MGEAIRASLTNWADLLTFSRLLLALFILFFALTGNGSPDLVLLIYLAAWTTDNLDGYLARKSGQEGRLANYDLPFDIFLVASGLAYLVSEGFYSPWVPMIYFVAALLLTFFDLKTPLMTLSFIAILLSYRALLRLDGRLAFYALIWALVIAIVNRKGLARQIRLYLAGFKRREEDET</sequence>
<dbReference type="GO" id="GO:0016780">
    <property type="term" value="F:phosphotransferase activity, for other substituted phosphate groups"/>
    <property type="evidence" value="ECO:0007669"/>
    <property type="project" value="InterPro"/>
</dbReference>
<dbReference type="GO" id="GO:0008654">
    <property type="term" value="P:phospholipid biosynthetic process"/>
    <property type="evidence" value="ECO:0007669"/>
    <property type="project" value="InterPro"/>
</dbReference>
<evidence type="ECO:0000256" key="1">
    <source>
        <dbReference type="SAM" id="Phobius"/>
    </source>
</evidence>
<dbReference type="Pfam" id="PF01066">
    <property type="entry name" value="CDP-OH_P_transf"/>
    <property type="match status" value="1"/>
</dbReference>
<evidence type="ECO:0008006" key="3">
    <source>
        <dbReference type="Google" id="ProtNLM"/>
    </source>
</evidence>
<accession>A0A7C0XD42</accession>
<dbReference type="GO" id="GO:0016020">
    <property type="term" value="C:membrane"/>
    <property type="evidence" value="ECO:0007669"/>
    <property type="project" value="InterPro"/>
</dbReference>
<feature type="transmembrane region" description="Helical" evidence="1">
    <location>
        <begin position="68"/>
        <end position="88"/>
    </location>
</feature>
<gene>
    <name evidence="2" type="ORF">ENG67_03605</name>
</gene>
<dbReference type="Proteomes" id="UP000885931">
    <property type="component" value="Unassembled WGS sequence"/>
</dbReference>
<evidence type="ECO:0000313" key="2">
    <source>
        <dbReference type="EMBL" id="HDM90278.1"/>
    </source>
</evidence>
<comment type="caution">
    <text evidence="2">The sequence shown here is derived from an EMBL/GenBank/DDBJ whole genome shotgun (WGS) entry which is preliminary data.</text>
</comment>
<dbReference type="AlphaFoldDB" id="A0A7C0XD42"/>
<feature type="transmembrane region" description="Helical" evidence="1">
    <location>
        <begin position="139"/>
        <end position="155"/>
    </location>
</feature>
<keyword evidence="1" id="KW-1133">Transmembrane helix</keyword>
<reference evidence="2" key="1">
    <citation type="journal article" date="2020" name="mSystems">
        <title>Genome- and Community-Level Interaction Insights into Carbon Utilization and Element Cycling Functions of Hydrothermarchaeota in Hydrothermal Sediment.</title>
        <authorList>
            <person name="Zhou Z."/>
            <person name="Liu Y."/>
            <person name="Xu W."/>
            <person name="Pan J."/>
            <person name="Luo Z.H."/>
            <person name="Li M."/>
        </authorList>
    </citation>
    <scope>NUCLEOTIDE SEQUENCE [LARGE SCALE GENOMIC DNA]</scope>
    <source>
        <strain evidence="2">HyVt-237</strain>
    </source>
</reference>
<keyword evidence="1" id="KW-0472">Membrane</keyword>
<feature type="transmembrane region" description="Helical" evidence="1">
    <location>
        <begin position="21"/>
        <end position="48"/>
    </location>
</feature>
<keyword evidence="1" id="KW-0812">Transmembrane</keyword>
<protein>
    <recommendedName>
        <fullName evidence="3">CDP-alcohol phosphatidyltransferase family protein</fullName>
    </recommendedName>
</protein>
<organism evidence="2">
    <name type="scientific">candidate division WOR-3 bacterium</name>
    <dbReference type="NCBI Taxonomy" id="2052148"/>
    <lineage>
        <taxon>Bacteria</taxon>
        <taxon>Bacteria division WOR-3</taxon>
    </lineage>
</organism>